<dbReference type="RefSeq" id="WP_311554634.1">
    <property type="nucleotide sequence ID" value="NZ_JAVREJ010000002.1"/>
</dbReference>
<gene>
    <name evidence="2" type="ORF">RM445_04115</name>
</gene>
<accession>A0ABU2N5Y7</accession>
<protein>
    <submittedName>
        <fullName evidence="2">Zinc-ribbon domain-containing protein</fullName>
    </submittedName>
</protein>
<dbReference type="EMBL" id="JAVREJ010000002">
    <property type="protein sequence ID" value="MDT0348704.1"/>
    <property type="molecule type" value="Genomic_DNA"/>
</dbReference>
<feature type="domain" description="Zinc-ribbon" evidence="1">
    <location>
        <begin position="25"/>
        <end position="102"/>
    </location>
</feature>
<dbReference type="Proteomes" id="UP001183202">
    <property type="component" value="Unassembled WGS sequence"/>
</dbReference>
<evidence type="ECO:0000313" key="2">
    <source>
        <dbReference type="EMBL" id="MDT0348704.1"/>
    </source>
</evidence>
<dbReference type="Pfam" id="PF10005">
    <property type="entry name" value="Zn_ribbon_DZR_6"/>
    <property type="match status" value="1"/>
</dbReference>
<evidence type="ECO:0000259" key="1">
    <source>
        <dbReference type="Pfam" id="PF10005"/>
    </source>
</evidence>
<comment type="caution">
    <text evidence="2">The sequence shown here is derived from an EMBL/GenBank/DDBJ whole genome shotgun (WGS) entry which is preliminary data.</text>
</comment>
<dbReference type="InterPro" id="IPR011201">
    <property type="entry name" value="Zinc-ribbon_6_bact"/>
</dbReference>
<name>A0ABU2N5Y7_9PSEU</name>
<keyword evidence="3" id="KW-1185">Reference proteome</keyword>
<proteinExistence type="predicted"/>
<organism evidence="2 3">
    <name type="scientific">Pseudonocardia charpentierae</name>
    <dbReference type="NCBI Taxonomy" id="3075545"/>
    <lineage>
        <taxon>Bacteria</taxon>
        <taxon>Bacillati</taxon>
        <taxon>Actinomycetota</taxon>
        <taxon>Actinomycetes</taxon>
        <taxon>Pseudonocardiales</taxon>
        <taxon>Pseudonocardiaceae</taxon>
        <taxon>Pseudonocardia</taxon>
    </lineage>
</organism>
<sequence>MTFPAPAHVRVPAQRDRVPGDVRAFTCPDCSSLVPFEGTRCLVSDSDLGYSRADRGMLVLRDGRTDGGLVRCVNAGIAACNWLTTPDRPLCDCCALTRTRPADGDTAALATFARTEAAKRRLLYQLDDLDLPVVGRDAANGGIPGAAWPSTCSPARTRT</sequence>
<evidence type="ECO:0000313" key="3">
    <source>
        <dbReference type="Proteomes" id="UP001183202"/>
    </source>
</evidence>
<reference evidence="3" key="1">
    <citation type="submission" date="2023-07" db="EMBL/GenBank/DDBJ databases">
        <title>30 novel species of actinomycetes from the DSMZ collection.</title>
        <authorList>
            <person name="Nouioui I."/>
        </authorList>
    </citation>
    <scope>NUCLEOTIDE SEQUENCE [LARGE SCALE GENOMIC DNA]</scope>
    <source>
        <strain evidence="3">DSM 45834</strain>
    </source>
</reference>